<sequence>MWLDRFPCNIHTTTRETGANTSHWSRFRECEMRQPDMPRYRIARKLLISLSPRGYRMPCTNNGVHKLWEPVEPLGTSFGTDPQKPWPPFDMTGTPNSPPASGSPGRAKNGSPARSKTASPLRSKTASPTGPGSTQSEHEDATGQIEVDDEGIGSDGASTIDDRCVVDYPTEHGRRYHAFRSGSYWGPNDETEADRLDFLHMMMVKATGEKLFMAPIEEDKIHRILDIGTGTGIWAMLMGEEFPNAEVVGNDLSAIQPTWVPPNVKFEIDDVESPWVNSKKYDFIFCRDMAASLADWPKLMERIYENVNPGGWVEFQDFNLRYTSDDGSYTEQHQTSKWSELFFDACKRINREANPGPKLEDWVRETGDYVNITHQKFKIPVGDWPKDPYYKELGMINLMQILDGLEAFTLRLFTGVLGWTKEEVIVLLADLRCLCAETGGGGMSILAQDKIHIGHLASGLSPCPGPASATSRSKRAASSNGPAPPGVASGAELMVDLGSSSESTSQSYNLCLHHPCFVLLLSLYAQAQPSPVVRLDNDMASNSINQAGGNRTGDGLLSVTTIRLFEILNMVILNTAEAGNELREKRSACYGHRQSSNSLSNANSESWVLCRVKVSASQPERQKTYNTRYSLIVTDSTTNLALIGLSMGERTGSRILRWQLPPSTPKQAPLSGIDLAFTLATSVQGGMETDLRKMLWLLVATHTNVEIAVRSQAIPDNFVGRKWQPRFADRTKLVDIDAAASKDKICGKRVVKGVTLFVNSWAIEWDKKVFYDQYGDLEAFIPERWLDLDVSLDNTFMVFDSLSGAFERVPLEEVDNMAMNAISYMTEPSEFKLEQGHEISGLGFPTYMSISFSLNILMVEPAVSKRLKMTGTAISRMRRIMYYDRSMASRGPRLGGFARYNLTESVHERIAQILSVDAVRSSPPPEQVLRYESQTKSRTQAENNISSYSVDTWNFKCNEFAVIKSQNLAMEVTMLVSSMSLAPKFRWPFYARLAALIFAESDPKTYIEYEMMIDTSRGSGPYSRL</sequence>
<dbReference type="AlphaFoldDB" id="A0A9Q8SIA2"/>
<dbReference type="KEGG" id="clup:CLUP02_03356"/>
<evidence type="ECO:0000313" key="4">
    <source>
        <dbReference type="Proteomes" id="UP000830671"/>
    </source>
</evidence>
<reference evidence="3" key="1">
    <citation type="journal article" date="2021" name="Mol. Plant Microbe Interact.">
        <title>Complete Genome Sequence of the Plant-Pathogenic Fungus Colletotrichum lupini.</title>
        <authorList>
            <person name="Baroncelli R."/>
            <person name="Pensec F."/>
            <person name="Da Lio D."/>
            <person name="Boufleur T."/>
            <person name="Vicente I."/>
            <person name="Sarrocco S."/>
            <person name="Picot A."/>
            <person name="Baraldi E."/>
            <person name="Sukno S."/>
            <person name="Thon M."/>
            <person name="Le Floch G."/>
        </authorList>
    </citation>
    <scope>NUCLEOTIDE SEQUENCE</scope>
    <source>
        <strain evidence="3">IMI 504893</strain>
    </source>
</reference>
<dbReference type="GO" id="GO:0032259">
    <property type="term" value="P:methylation"/>
    <property type="evidence" value="ECO:0007669"/>
    <property type="project" value="UniProtKB-KW"/>
</dbReference>
<dbReference type="GO" id="GO:0020037">
    <property type="term" value="F:heme binding"/>
    <property type="evidence" value="ECO:0007669"/>
    <property type="project" value="InterPro"/>
</dbReference>
<dbReference type="GeneID" id="73337389"/>
<evidence type="ECO:0000313" key="3">
    <source>
        <dbReference type="EMBL" id="UQC77884.1"/>
    </source>
</evidence>
<dbReference type="SUPFAM" id="SSF53335">
    <property type="entry name" value="S-adenosyl-L-methionine-dependent methyltransferases"/>
    <property type="match status" value="1"/>
</dbReference>
<dbReference type="EMBL" id="CP019474">
    <property type="protein sequence ID" value="UQC77884.1"/>
    <property type="molecule type" value="Genomic_DNA"/>
</dbReference>
<dbReference type="GO" id="GO:0016705">
    <property type="term" value="F:oxidoreductase activity, acting on paired donors, with incorporation or reduction of molecular oxygen"/>
    <property type="evidence" value="ECO:0007669"/>
    <property type="project" value="InterPro"/>
</dbReference>
<evidence type="ECO:0000256" key="2">
    <source>
        <dbReference type="SAM" id="MobiDB-lite"/>
    </source>
</evidence>
<keyword evidence="4" id="KW-1185">Reference proteome</keyword>
<comment type="similarity">
    <text evidence="1">Belongs to the methyltransferase superfamily. LaeA methyltransferase family.</text>
</comment>
<protein>
    <submittedName>
        <fullName evidence="3">Methyltransferase domain-containing protein</fullName>
    </submittedName>
</protein>
<dbReference type="CDD" id="cd02440">
    <property type="entry name" value="AdoMet_MTases"/>
    <property type="match status" value="1"/>
</dbReference>
<feature type="region of interest" description="Disordered" evidence="2">
    <location>
        <begin position="464"/>
        <end position="485"/>
    </location>
</feature>
<dbReference type="GO" id="GO:0008168">
    <property type="term" value="F:methyltransferase activity"/>
    <property type="evidence" value="ECO:0007669"/>
    <property type="project" value="UniProtKB-KW"/>
</dbReference>
<proteinExistence type="inferred from homology"/>
<keyword evidence="3" id="KW-0489">Methyltransferase</keyword>
<dbReference type="InterPro" id="IPR029063">
    <property type="entry name" value="SAM-dependent_MTases_sf"/>
</dbReference>
<dbReference type="Gene3D" id="1.10.630.10">
    <property type="entry name" value="Cytochrome P450"/>
    <property type="match status" value="1"/>
</dbReference>
<keyword evidence="3" id="KW-0808">Transferase</keyword>
<dbReference type="InterPro" id="IPR036396">
    <property type="entry name" value="Cyt_P450_sf"/>
</dbReference>
<dbReference type="SUPFAM" id="SSF48264">
    <property type="entry name" value="Cytochrome P450"/>
    <property type="match status" value="1"/>
</dbReference>
<feature type="compositionally biased region" description="Polar residues" evidence="2">
    <location>
        <begin position="112"/>
        <end position="135"/>
    </location>
</feature>
<name>A0A9Q8SIA2_9PEZI</name>
<dbReference type="PANTHER" id="PTHR43591:SF10">
    <property type="entry name" value="ABC TRANSMEMBRANE TYPE-1 DOMAIN-CONTAINING PROTEIN-RELATED"/>
    <property type="match status" value="1"/>
</dbReference>
<dbReference type="RefSeq" id="XP_049139522.1">
    <property type="nucleotide sequence ID" value="XM_049282379.1"/>
</dbReference>
<dbReference type="PANTHER" id="PTHR43591">
    <property type="entry name" value="METHYLTRANSFERASE"/>
    <property type="match status" value="1"/>
</dbReference>
<accession>A0A9Q8SIA2</accession>
<organism evidence="3 4">
    <name type="scientific">Colletotrichum lupini</name>
    <dbReference type="NCBI Taxonomy" id="145971"/>
    <lineage>
        <taxon>Eukaryota</taxon>
        <taxon>Fungi</taxon>
        <taxon>Dikarya</taxon>
        <taxon>Ascomycota</taxon>
        <taxon>Pezizomycotina</taxon>
        <taxon>Sordariomycetes</taxon>
        <taxon>Hypocreomycetidae</taxon>
        <taxon>Glomerellales</taxon>
        <taxon>Glomerellaceae</taxon>
        <taxon>Colletotrichum</taxon>
        <taxon>Colletotrichum acutatum species complex</taxon>
    </lineage>
</organism>
<dbReference type="GO" id="GO:0004497">
    <property type="term" value="F:monooxygenase activity"/>
    <property type="evidence" value="ECO:0007669"/>
    <property type="project" value="InterPro"/>
</dbReference>
<dbReference type="Pfam" id="PF13489">
    <property type="entry name" value="Methyltransf_23"/>
    <property type="match status" value="1"/>
</dbReference>
<dbReference type="GO" id="GO:0005506">
    <property type="term" value="F:iron ion binding"/>
    <property type="evidence" value="ECO:0007669"/>
    <property type="project" value="InterPro"/>
</dbReference>
<evidence type="ECO:0000256" key="1">
    <source>
        <dbReference type="ARBA" id="ARBA00038158"/>
    </source>
</evidence>
<feature type="region of interest" description="Disordered" evidence="2">
    <location>
        <begin position="75"/>
        <end position="160"/>
    </location>
</feature>
<gene>
    <name evidence="3" type="ORF">CLUP02_03356</name>
</gene>
<feature type="compositionally biased region" description="Low complexity" evidence="2">
    <location>
        <begin position="467"/>
        <end position="479"/>
    </location>
</feature>
<dbReference type="Gene3D" id="3.40.50.150">
    <property type="entry name" value="Vaccinia Virus protein VP39"/>
    <property type="match status" value="1"/>
</dbReference>
<dbReference type="Proteomes" id="UP000830671">
    <property type="component" value="Chromosome 2"/>
</dbReference>